<proteinExistence type="predicted"/>
<sequence>MAGRELNCGDGKHSWYSGRVANQEVRTLDELIDSWELEEYEGEDILERLKDAYGDGAIKFEWTCNMCHRTVFSLMPIRLILAYSTDKRGGRTERDGW</sequence>
<organism evidence="1">
    <name type="scientific">marine metagenome</name>
    <dbReference type="NCBI Taxonomy" id="408172"/>
    <lineage>
        <taxon>unclassified sequences</taxon>
        <taxon>metagenomes</taxon>
        <taxon>ecological metagenomes</taxon>
    </lineage>
</organism>
<gene>
    <name evidence="1" type="ORF">METZ01_LOCUS292858</name>
</gene>
<protein>
    <submittedName>
        <fullName evidence="1">Uncharacterized protein</fullName>
    </submittedName>
</protein>
<dbReference type="EMBL" id="UINC01089157">
    <property type="protein sequence ID" value="SVC40004.1"/>
    <property type="molecule type" value="Genomic_DNA"/>
</dbReference>
<evidence type="ECO:0000313" key="1">
    <source>
        <dbReference type="EMBL" id="SVC40004.1"/>
    </source>
</evidence>
<name>A0A382LTD4_9ZZZZ</name>
<accession>A0A382LTD4</accession>
<reference evidence="1" key="1">
    <citation type="submission" date="2018-05" db="EMBL/GenBank/DDBJ databases">
        <authorList>
            <person name="Lanie J.A."/>
            <person name="Ng W.-L."/>
            <person name="Kazmierczak K.M."/>
            <person name="Andrzejewski T.M."/>
            <person name="Davidsen T.M."/>
            <person name="Wayne K.J."/>
            <person name="Tettelin H."/>
            <person name="Glass J.I."/>
            <person name="Rusch D."/>
            <person name="Podicherti R."/>
            <person name="Tsui H.-C.T."/>
            <person name="Winkler M.E."/>
        </authorList>
    </citation>
    <scope>NUCLEOTIDE SEQUENCE</scope>
</reference>
<dbReference type="AlphaFoldDB" id="A0A382LTD4"/>